<proteinExistence type="predicted"/>
<dbReference type="AlphaFoldDB" id="A0A699ZTU2"/>
<reference evidence="2 3" key="1">
    <citation type="submission" date="2020-02" db="EMBL/GenBank/DDBJ databases">
        <title>Draft genome sequence of Haematococcus lacustris strain NIES-144.</title>
        <authorList>
            <person name="Morimoto D."/>
            <person name="Nakagawa S."/>
            <person name="Yoshida T."/>
            <person name="Sawayama S."/>
        </authorList>
    </citation>
    <scope>NUCLEOTIDE SEQUENCE [LARGE SCALE GENOMIC DNA]</scope>
    <source>
        <strain evidence="2 3">NIES-144</strain>
    </source>
</reference>
<protein>
    <submittedName>
        <fullName evidence="2">Uncharacterized protein</fullName>
    </submittedName>
</protein>
<gene>
    <name evidence="2" type="ORF">HaLaN_22434</name>
</gene>
<sequence>MAGPRADVRWRPRLMCPRTVIKVPEGAVLRGCKKTRRKLREHLRLRAEIHSQLRMQALVGRPAWAAAGQNRAAGREHRGGDHSAVGGGRAYTNPNQLPLLLRVVRTVSRDPSRRRLHGLSEIDFNYELGKGERNSRWISMTGCPR</sequence>
<accession>A0A699ZTU2</accession>
<feature type="region of interest" description="Disordered" evidence="1">
    <location>
        <begin position="70"/>
        <end position="89"/>
    </location>
</feature>
<evidence type="ECO:0000313" key="3">
    <source>
        <dbReference type="Proteomes" id="UP000485058"/>
    </source>
</evidence>
<comment type="caution">
    <text evidence="2">The sequence shown here is derived from an EMBL/GenBank/DDBJ whole genome shotgun (WGS) entry which is preliminary data.</text>
</comment>
<dbReference type="Proteomes" id="UP000485058">
    <property type="component" value="Unassembled WGS sequence"/>
</dbReference>
<keyword evidence="3" id="KW-1185">Reference proteome</keyword>
<evidence type="ECO:0000313" key="2">
    <source>
        <dbReference type="EMBL" id="GFH24610.1"/>
    </source>
</evidence>
<evidence type="ECO:0000256" key="1">
    <source>
        <dbReference type="SAM" id="MobiDB-lite"/>
    </source>
</evidence>
<name>A0A699ZTU2_HAELA</name>
<organism evidence="2 3">
    <name type="scientific">Haematococcus lacustris</name>
    <name type="common">Green alga</name>
    <name type="synonym">Haematococcus pluvialis</name>
    <dbReference type="NCBI Taxonomy" id="44745"/>
    <lineage>
        <taxon>Eukaryota</taxon>
        <taxon>Viridiplantae</taxon>
        <taxon>Chlorophyta</taxon>
        <taxon>core chlorophytes</taxon>
        <taxon>Chlorophyceae</taxon>
        <taxon>CS clade</taxon>
        <taxon>Chlamydomonadales</taxon>
        <taxon>Haematococcaceae</taxon>
        <taxon>Haematococcus</taxon>
    </lineage>
</organism>
<dbReference type="EMBL" id="BLLF01002583">
    <property type="protein sequence ID" value="GFH24610.1"/>
    <property type="molecule type" value="Genomic_DNA"/>
</dbReference>